<dbReference type="AlphaFoldDB" id="D5H4E0"/>
<name>D5H4E0_SALRM</name>
<reference evidence="2" key="2">
    <citation type="submission" date="2010-04" db="EMBL/GenBank/DDBJ databases">
        <title>Genome sequence of Salinibacter ruber M8.</title>
        <authorList>
            <consortium name="Genoscope"/>
        </authorList>
    </citation>
    <scope>NUCLEOTIDE SEQUENCE [LARGE SCALE GENOMIC DNA]</scope>
    <source>
        <strain evidence="2">M8</strain>
        <plasmid evidence="2">pSR61</plasmid>
    </source>
</reference>
<accession>D5H4E0</accession>
<dbReference type="Proteomes" id="UP000000933">
    <property type="component" value="Plasmid pSR61"/>
</dbReference>
<evidence type="ECO:0000313" key="1">
    <source>
        <dbReference type="EMBL" id="CBH22780.1"/>
    </source>
</evidence>
<organism evidence="1 2">
    <name type="scientific">Salinibacter ruber (strain M8)</name>
    <dbReference type="NCBI Taxonomy" id="761659"/>
    <lineage>
        <taxon>Bacteria</taxon>
        <taxon>Pseudomonadati</taxon>
        <taxon>Rhodothermota</taxon>
        <taxon>Rhodothermia</taxon>
        <taxon>Rhodothermales</taxon>
        <taxon>Salinibacteraceae</taxon>
        <taxon>Salinibacter</taxon>
    </lineage>
</organism>
<keyword evidence="1" id="KW-0614">Plasmid</keyword>
<sequence>MKILSGRCVVFIVELTSAFWTHHAFWGNYFVNARAVNKSLASLLNGGPQSSLHFFLRPLVSTVFAHASFEFDPLCTVGALLSLVLEGYTSP</sequence>
<protein>
    <submittedName>
        <fullName evidence="1">Uncharacterized protein</fullName>
    </submittedName>
</protein>
<proteinExistence type="predicted"/>
<gene>
    <name evidence="1" type="ORF">SRM_p61024</name>
</gene>
<reference evidence="1 2" key="1">
    <citation type="journal article" date="2010" name="ISME J.">
        <title>Fine-scale evolution: genomic, phenotypic and ecological differentiation in two coexisting Salinibacter ruber strains.</title>
        <authorList>
            <person name="Pena A."/>
            <person name="Teeling H."/>
            <person name="Huerta-Cepas J."/>
            <person name="Santos F."/>
            <person name="Yarza P."/>
            <person name="Brito-Echeverria J."/>
            <person name="Lucio M."/>
            <person name="Schmitt-Kopplin P."/>
            <person name="Meseguer I."/>
            <person name="Schenowitz C."/>
            <person name="Dossat C."/>
            <person name="Barbe V."/>
            <person name="Dopazo J."/>
            <person name="Rossello-Mora R."/>
            <person name="Schuler M."/>
            <person name="Glockner F.O."/>
            <person name="Amann R."/>
            <person name="Gabaldon T."/>
            <person name="Anton J."/>
        </authorList>
    </citation>
    <scope>NUCLEOTIDE SEQUENCE [LARGE SCALE GENOMIC DNA]</scope>
    <source>
        <strain evidence="1 2">M8</strain>
        <plasmid evidence="2">pSR61</plasmid>
    </source>
</reference>
<evidence type="ECO:0000313" key="2">
    <source>
        <dbReference type="Proteomes" id="UP000000933"/>
    </source>
</evidence>
<dbReference type="EMBL" id="FP565812">
    <property type="protein sequence ID" value="CBH22780.1"/>
    <property type="molecule type" value="Genomic_DNA"/>
</dbReference>
<geneLocation type="plasmid" evidence="1 2">
    <name>pSR61</name>
</geneLocation>
<dbReference type="HOGENOM" id="CLU_2425203_0_0_10"/>
<dbReference type="KEGG" id="srm:SRM_p61024"/>